<feature type="compositionally biased region" description="Basic and acidic residues" evidence="2">
    <location>
        <begin position="1"/>
        <end position="20"/>
    </location>
</feature>
<dbReference type="InterPro" id="IPR002710">
    <property type="entry name" value="Dilute_dom"/>
</dbReference>
<feature type="region of interest" description="Disordered" evidence="2">
    <location>
        <begin position="525"/>
        <end position="545"/>
    </location>
</feature>
<dbReference type="InterPro" id="IPR052072">
    <property type="entry name" value="Vascular_dev_regulator"/>
</dbReference>
<keyword evidence="1" id="KW-0040">ANK repeat</keyword>
<feature type="repeat" description="ANK" evidence="1">
    <location>
        <begin position="210"/>
        <end position="242"/>
    </location>
</feature>
<dbReference type="EMBL" id="JAPQKI010000004">
    <property type="protein sequence ID" value="KAJ5103361.1"/>
    <property type="molecule type" value="Genomic_DNA"/>
</dbReference>
<feature type="compositionally biased region" description="Basic and acidic residues" evidence="2">
    <location>
        <begin position="34"/>
        <end position="44"/>
    </location>
</feature>
<dbReference type="InterPro" id="IPR036770">
    <property type="entry name" value="Ankyrin_rpt-contain_sf"/>
</dbReference>
<feature type="region of interest" description="Disordered" evidence="2">
    <location>
        <begin position="1"/>
        <end position="44"/>
    </location>
</feature>
<protein>
    <recommendedName>
        <fullName evidence="3">Dilute domain-containing protein</fullName>
    </recommendedName>
</protein>
<gene>
    <name evidence="4" type="ORF">N7532_003890</name>
</gene>
<dbReference type="GeneID" id="81355363"/>
<keyword evidence="5" id="KW-1185">Reference proteome</keyword>
<evidence type="ECO:0000256" key="2">
    <source>
        <dbReference type="SAM" id="MobiDB-lite"/>
    </source>
</evidence>
<dbReference type="InterPro" id="IPR037986">
    <property type="entry name" value="Myo5p-like_CBD_DIL"/>
</dbReference>
<feature type="compositionally biased region" description="Basic and acidic residues" evidence="2">
    <location>
        <begin position="744"/>
        <end position="756"/>
    </location>
</feature>
<dbReference type="PROSITE" id="PS51126">
    <property type="entry name" value="DILUTE"/>
    <property type="match status" value="1"/>
</dbReference>
<dbReference type="PROSITE" id="PS50088">
    <property type="entry name" value="ANK_REPEAT"/>
    <property type="match status" value="2"/>
</dbReference>
<dbReference type="PROSITE" id="PS50297">
    <property type="entry name" value="ANK_REP_REGION"/>
    <property type="match status" value="1"/>
</dbReference>
<accession>A0A9W9FNA4</accession>
<dbReference type="Gene3D" id="1.25.40.20">
    <property type="entry name" value="Ankyrin repeat-containing domain"/>
    <property type="match status" value="1"/>
</dbReference>
<dbReference type="Pfam" id="PF12796">
    <property type="entry name" value="Ank_2"/>
    <property type="match status" value="1"/>
</dbReference>
<reference evidence="4" key="2">
    <citation type="journal article" date="2023" name="IMA Fungus">
        <title>Comparative genomic study of the Penicillium genus elucidates a diverse pangenome and 15 lateral gene transfer events.</title>
        <authorList>
            <person name="Petersen C."/>
            <person name="Sorensen T."/>
            <person name="Nielsen M.R."/>
            <person name="Sondergaard T.E."/>
            <person name="Sorensen J.L."/>
            <person name="Fitzpatrick D.A."/>
            <person name="Frisvad J.C."/>
            <person name="Nielsen K.L."/>
        </authorList>
    </citation>
    <scope>NUCLEOTIDE SEQUENCE</scope>
    <source>
        <strain evidence="4">IBT 30761</strain>
    </source>
</reference>
<dbReference type="Proteomes" id="UP001149074">
    <property type="component" value="Unassembled WGS sequence"/>
</dbReference>
<dbReference type="RefSeq" id="XP_056476741.1">
    <property type="nucleotide sequence ID" value="XM_056616384.1"/>
</dbReference>
<organism evidence="4 5">
    <name type="scientific">Penicillium argentinense</name>
    <dbReference type="NCBI Taxonomy" id="1131581"/>
    <lineage>
        <taxon>Eukaryota</taxon>
        <taxon>Fungi</taxon>
        <taxon>Dikarya</taxon>
        <taxon>Ascomycota</taxon>
        <taxon>Pezizomycotina</taxon>
        <taxon>Eurotiomycetes</taxon>
        <taxon>Eurotiomycetidae</taxon>
        <taxon>Eurotiales</taxon>
        <taxon>Aspergillaceae</taxon>
        <taxon>Penicillium</taxon>
    </lineage>
</organism>
<name>A0A9W9FNA4_9EURO</name>
<evidence type="ECO:0000259" key="3">
    <source>
        <dbReference type="PROSITE" id="PS51126"/>
    </source>
</evidence>
<comment type="caution">
    <text evidence="4">The sequence shown here is derived from an EMBL/GenBank/DDBJ whole genome shotgun (WGS) entry which is preliminary data.</text>
</comment>
<feature type="compositionally biased region" description="Basic and acidic residues" evidence="2">
    <location>
        <begin position="527"/>
        <end position="537"/>
    </location>
</feature>
<dbReference type="PANTHER" id="PTHR16027">
    <property type="entry name" value="DILUTE DOMAIN-CONTAINING PROTEIN YPR089W"/>
    <property type="match status" value="1"/>
</dbReference>
<feature type="compositionally biased region" description="Polar residues" evidence="2">
    <location>
        <begin position="772"/>
        <end position="784"/>
    </location>
</feature>
<dbReference type="CDD" id="cd15473">
    <property type="entry name" value="Myo5p-like_CBD_DIL_ANK"/>
    <property type="match status" value="1"/>
</dbReference>
<feature type="domain" description="Dilute" evidence="3">
    <location>
        <begin position="423"/>
        <end position="717"/>
    </location>
</feature>
<dbReference type="SMART" id="SM01132">
    <property type="entry name" value="DIL"/>
    <property type="match status" value="1"/>
</dbReference>
<reference evidence="4" key="1">
    <citation type="submission" date="2022-11" db="EMBL/GenBank/DDBJ databases">
        <authorList>
            <person name="Petersen C."/>
        </authorList>
    </citation>
    <scope>NUCLEOTIDE SEQUENCE</scope>
    <source>
        <strain evidence="4">IBT 30761</strain>
    </source>
</reference>
<dbReference type="PANTHER" id="PTHR16027:SF6">
    <property type="entry name" value="DILUTE DOMAIN-CONTAINING PROTEIN"/>
    <property type="match status" value="1"/>
</dbReference>
<feature type="repeat" description="ANK" evidence="1">
    <location>
        <begin position="177"/>
        <end position="209"/>
    </location>
</feature>
<sequence length="851" mass="96091">MDTTEPRRGASLEVDPDHNHSPASSGSPQELPEDLPKSLDDRRSVPVFQQETEMYDAWQGQSQFLTTPVAAKPLSFSLALDDHAHDSEHELRARDMEDSDARLMEMLAAQAAHREFDSLGAGEDSVAADEKLTVAEKRDILQKSLNMAASNGDVERVRRIVQGSAKSYVDVNMPDEEGTVPLIYASCFGHQEVVAALIEAGAFVDQQDRNQWSALMWAMTNRHKTIAKTLLDHGASPDIKSSSGGTAFDFAQPGSEISEYLHENGYNFGPSAIEDDFYDAGLAHGRFEDEIAENEMKRRMMMEESAINLEVDLSSLGLDEKFEVGAPVRLKTSRKNLKANGEVKPSDDDDFEEQQEFVWDRCLNDQMFVFQDHELERILDMIITNMTPQRSPSQKPVPANLLFLSARYAHYHASPELLTTLLTFATEKINDVVERYQWDMTMQAFWLSNATLLLHYLKKDGELQEATVQFQLHLAELINEIFVLIIRDAERRMNKVLDAAMLDHETIPGLDDIPFQNEWKLFKKKKSEAPEPADKRFRPPSPRRRAQISPRNITSLLSSTLFVLDLYDVHSVITTQILSQLLYWISAEVFNRIMSTRRYLARTKAMQIRMNVSTLEDWARNNNRQPEHYENGSMTSTGETTVDAARRHLDPVIQLLQWLQCFSSLGDDHESLVTTLLQLQQLTPLQLIHVVKSYRAEVGEKGLTKQAMKFLLDMQRDPEILFREQHRIQVEKEKAAAAPESDAPEDRPKTPSKDEPQSTPATPDPNLASPGSVGTSSRPTSIALQSREDRPGKESVFLDPTLFLPFSLPTSTDMLISYGAGLGGTNRERARKYIPTVPPEVLVRLDRGNEV</sequence>
<dbReference type="AlphaFoldDB" id="A0A9W9FNA4"/>
<evidence type="ECO:0000256" key="1">
    <source>
        <dbReference type="PROSITE-ProRule" id="PRU00023"/>
    </source>
</evidence>
<dbReference type="InterPro" id="IPR002110">
    <property type="entry name" value="Ankyrin_rpt"/>
</dbReference>
<dbReference type="SUPFAM" id="SSF48403">
    <property type="entry name" value="Ankyrin repeat"/>
    <property type="match status" value="1"/>
</dbReference>
<proteinExistence type="predicted"/>
<dbReference type="Pfam" id="PF01843">
    <property type="entry name" value="DIL"/>
    <property type="match status" value="1"/>
</dbReference>
<dbReference type="OrthoDB" id="426293at2759"/>
<evidence type="ECO:0000313" key="4">
    <source>
        <dbReference type="EMBL" id="KAJ5103361.1"/>
    </source>
</evidence>
<dbReference type="SMART" id="SM00248">
    <property type="entry name" value="ANK"/>
    <property type="match status" value="3"/>
</dbReference>
<dbReference type="GO" id="GO:0051020">
    <property type="term" value="F:GTPase binding"/>
    <property type="evidence" value="ECO:0007669"/>
    <property type="project" value="TreeGrafter"/>
</dbReference>
<feature type="region of interest" description="Disordered" evidence="2">
    <location>
        <begin position="732"/>
        <end position="793"/>
    </location>
</feature>
<evidence type="ECO:0000313" key="5">
    <source>
        <dbReference type="Proteomes" id="UP001149074"/>
    </source>
</evidence>